<proteinExistence type="predicted"/>
<dbReference type="RefSeq" id="WP_286277935.1">
    <property type="nucleotide sequence ID" value="NZ_AP027731.1"/>
</dbReference>
<accession>A0ABN6XHX6</accession>
<dbReference type="SUPFAM" id="SSF53474">
    <property type="entry name" value="alpha/beta-Hydrolases"/>
    <property type="match status" value="1"/>
</dbReference>
<name>A0ABN6XHX6_9MICO</name>
<protein>
    <submittedName>
        <fullName evidence="1">Uncharacterized protein</fullName>
    </submittedName>
</protein>
<evidence type="ECO:0000313" key="1">
    <source>
        <dbReference type="EMBL" id="BDZ44471.1"/>
    </source>
</evidence>
<dbReference type="Proteomes" id="UP001321498">
    <property type="component" value="Chromosome"/>
</dbReference>
<dbReference type="Gene3D" id="3.40.50.1820">
    <property type="entry name" value="alpha/beta hydrolase"/>
    <property type="match status" value="1"/>
</dbReference>
<dbReference type="EMBL" id="AP027731">
    <property type="protein sequence ID" value="BDZ44471.1"/>
    <property type="molecule type" value="Genomic_DNA"/>
</dbReference>
<sequence length="114" mass="12397">MTDFRRLPIADGIRYLETHGEPADPRTDIDTASLVAAFPELDAVRVTDVAIPGPHGDHPGRVYRMPGVPISAGFVWAHGGAFIGGHLDMPESHWVALSSPRAASACWRSTTRRR</sequence>
<organism evidence="1 2">
    <name type="scientific">Naasia aerilata</name>
    <dbReference type="NCBI Taxonomy" id="1162966"/>
    <lineage>
        <taxon>Bacteria</taxon>
        <taxon>Bacillati</taxon>
        <taxon>Actinomycetota</taxon>
        <taxon>Actinomycetes</taxon>
        <taxon>Micrococcales</taxon>
        <taxon>Microbacteriaceae</taxon>
        <taxon>Naasia</taxon>
    </lineage>
</organism>
<dbReference type="InterPro" id="IPR029058">
    <property type="entry name" value="AB_hydrolase_fold"/>
</dbReference>
<evidence type="ECO:0000313" key="2">
    <source>
        <dbReference type="Proteomes" id="UP001321498"/>
    </source>
</evidence>
<gene>
    <name evidence="1" type="ORF">GCM10025866_03800</name>
</gene>
<keyword evidence="2" id="KW-1185">Reference proteome</keyword>
<reference evidence="2" key="1">
    <citation type="journal article" date="2019" name="Int. J. Syst. Evol. Microbiol.">
        <title>The Global Catalogue of Microorganisms (GCM) 10K type strain sequencing project: providing services to taxonomists for standard genome sequencing and annotation.</title>
        <authorList>
            <consortium name="The Broad Institute Genomics Platform"/>
            <consortium name="The Broad Institute Genome Sequencing Center for Infectious Disease"/>
            <person name="Wu L."/>
            <person name="Ma J."/>
        </authorList>
    </citation>
    <scope>NUCLEOTIDE SEQUENCE [LARGE SCALE GENOMIC DNA]</scope>
    <source>
        <strain evidence="2">NBRC 108725</strain>
    </source>
</reference>